<comment type="caution">
    <text evidence="1">The sequence shown here is derived from an EMBL/GenBank/DDBJ whole genome shotgun (WGS) entry which is preliminary data.</text>
</comment>
<evidence type="ECO:0000313" key="2">
    <source>
        <dbReference type="Proteomes" id="UP000010953"/>
    </source>
</evidence>
<dbReference type="AlphaFoldDB" id="M7YCQ4"/>
<proteinExistence type="predicted"/>
<reference evidence="1" key="1">
    <citation type="submission" date="2013-01" db="EMBL/GenBank/DDBJ databases">
        <title>Genome assembly of Mariniradius saccharolyticus AK6.</title>
        <authorList>
            <person name="Vaidya B."/>
            <person name="Khatri I."/>
            <person name="Tanuku N.R.S."/>
            <person name="Subramanian S."/>
            <person name="Pinnaka A."/>
        </authorList>
    </citation>
    <scope>NUCLEOTIDE SEQUENCE [LARGE SCALE GENOMIC DNA]</scope>
    <source>
        <strain evidence="1">AK6</strain>
    </source>
</reference>
<organism evidence="1 2">
    <name type="scientific">Mariniradius saccharolyticus AK6</name>
    <dbReference type="NCBI Taxonomy" id="1239962"/>
    <lineage>
        <taxon>Bacteria</taxon>
        <taxon>Pseudomonadati</taxon>
        <taxon>Bacteroidota</taxon>
        <taxon>Cytophagia</taxon>
        <taxon>Cytophagales</taxon>
        <taxon>Cyclobacteriaceae</taxon>
        <taxon>Mariniradius</taxon>
    </lineage>
</organism>
<accession>M7YCQ4</accession>
<gene>
    <name evidence="1" type="ORF">C943_02842</name>
</gene>
<protein>
    <submittedName>
        <fullName evidence="1">Uncharacterized protein</fullName>
    </submittedName>
</protein>
<keyword evidence="2" id="KW-1185">Reference proteome</keyword>
<name>M7YCQ4_9BACT</name>
<dbReference type="EMBL" id="AMZY02000003">
    <property type="protein sequence ID" value="EMS34951.1"/>
    <property type="molecule type" value="Genomic_DNA"/>
</dbReference>
<dbReference type="InParanoid" id="M7YCQ4"/>
<dbReference type="Proteomes" id="UP000010953">
    <property type="component" value="Unassembled WGS sequence"/>
</dbReference>
<sequence length="42" mass="4597">MYSDLKGITLVGSGISVSDLFWQEAVLILKSSTNPKDQANRN</sequence>
<evidence type="ECO:0000313" key="1">
    <source>
        <dbReference type="EMBL" id="EMS34951.1"/>
    </source>
</evidence>